<feature type="compositionally biased region" description="Basic residues" evidence="7">
    <location>
        <begin position="530"/>
        <end position="540"/>
    </location>
</feature>
<dbReference type="EC" id="3.6.4.13" evidence="6"/>
<evidence type="ECO:0000256" key="5">
    <source>
        <dbReference type="ARBA" id="ARBA00047984"/>
    </source>
</evidence>
<comment type="function">
    <text evidence="6">RNA helicase.</text>
</comment>
<dbReference type="Gene3D" id="3.40.50.300">
    <property type="entry name" value="P-loop containing nucleotide triphosphate hydrolases"/>
    <property type="match status" value="2"/>
</dbReference>
<feature type="domain" description="Helicase ATP-binding" evidence="8">
    <location>
        <begin position="48"/>
        <end position="234"/>
    </location>
</feature>
<comment type="similarity">
    <text evidence="6">Belongs to the DEAD box helicase family.</text>
</comment>
<dbReference type="SUPFAM" id="SSF52540">
    <property type="entry name" value="P-loop containing nucleoside triphosphate hydrolases"/>
    <property type="match status" value="2"/>
</dbReference>
<evidence type="ECO:0000256" key="6">
    <source>
        <dbReference type="RuleBase" id="RU365068"/>
    </source>
</evidence>
<dbReference type="AlphaFoldDB" id="A0A395HPH2"/>
<feature type="domain" description="Helicase C-terminal" evidence="9">
    <location>
        <begin position="262"/>
        <end position="432"/>
    </location>
</feature>
<feature type="region of interest" description="Disordered" evidence="7">
    <location>
        <begin position="503"/>
        <end position="543"/>
    </location>
</feature>
<keyword evidence="3 6" id="KW-0067">ATP-binding</keyword>
<accession>A0A395HPH2</accession>
<dbReference type="GO" id="GO:0003724">
    <property type="term" value="F:RNA helicase activity"/>
    <property type="evidence" value="ECO:0007669"/>
    <property type="project" value="UniProtKB-EC"/>
</dbReference>
<dbReference type="CDD" id="cd18787">
    <property type="entry name" value="SF2_C_DEAD"/>
    <property type="match status" value="1"/>
</dbReference>
<dbReference type="PANTHER" id="PTHR24031">
    <property type="entry name" value="RNA HELICASE"/>
    <property type="match status" value="1"/>
</dbReference>
<dbReference type="GO" id="GO:0005524">
    <property type="term" value="F:ATP binding"/>
    <property type="evidence" value="ECO:0007669"/>
    <property type="project" value="UniProtKB-UniRule"/>
</dbReference>
<evidence type="ECO:0000259" key="9">
    <source>
        <dbReference type="PROSITE" id="PS51194"/>
    </source>
</evidence>
<evidence type="ECO:0000256" key="2">
    <source>
        <dbReference type="ARBA" id="ARBA00022801"/>
    </source>
</evidence>
<protein>
    <recommendedName>
        <fullName evidence="6">ATP-dependent RNA helicase</fullName>
        <ecNumber evidence="6">3.6.4.13</ecNumber>
    </recommendedName>
</protein>
<dbReference type="PROSITE" id="PS51192">
    <property type="entry name" value="HELICASE_ATP_BIND_1"/>
    <property type="match status" value="1"/>
</dbReference>
<keyword evidence="11" id="KW-1185">Reference proteome</keyword>
<dbReference type="OrthoDB" id="193716at2759"/>
<gene>
    <name evidence="10" type="ORF">BO97DRAFT_353372</name>
</gene>
<dbReference type="STRING" id="1450537.A0A395HPH2"/>
<dbReference type="Pfam" id="PF00270">
    <property type="entry name" value="DEAD"/>
    <property type="match status" value="1"/>
</dbReference>
<keyword evidence="6" id="KW-0347">Helicase</keyword>
<dbReference type="GeneID" id="37196341"/>
<keyword evidence="1 6" id="KW-0547">Nucleotide-binding</keyword>
<evidence type="ECO:0000313" key="10">
    <source>
        <dbReference type="EMBL" id="RAL08758.1"/>
    </source>
</evidence>
<dbReference type="Proteomes" id="UP000248961">
    <property type="component" value="Unassembled WGS sequence"/>
</dbReference>
<comment type="catalytic activity">
    <reaction evidence="5 6">
        <text>ATP + H2O = ADP + phosphate + H(+)</text>
        <dbReference type="Rhea" id="RHEA:13065"/>
        <dbReference type="ChEBI" id="CHEBI:15377"/>
        <dbReference type="ChEBI" id="CHEBI:15378"/>
        <dbReference type="ChEBI" id="CHEBI:30616"/>
        <dbReference type="ChEBI" id="CHEBI:43474"/>
        <dbReference type="ChEBI" id="CHEBI:456216"/>
        <dbReference type="EC" id="3.6.4.13"/>
    </reaction>
</comment>
<evidence type="ECO:0000256" key="3">
    <source>
        <dbReference type="ARBA" id="ARBA00022840"/>
    </source>
</evidence>
<keyword evidence="2 6" id="KW-0378">Hydrolase</keyword>
<dbReference type="InterPro" id="IPR011545">
    <property type="entry name" value="DEAD/DEAH_box_helicase_dom"/>
</dbReference>
<keyword evidence="4 6" id="KW-0694">RNA-binding</keyword>
<dbReference type="GO" id="GO:0016787">
    <property type="term" value="F:hydrolase activity"/>
    <property type="evidence" value="ECO:0007669"/>
    <property type="project" value="UniProtKB-KW"/>
</dbReference>
<evidence type="ECO:0000256" key="1">
    <source>
        <dbReference type="ARBA" id="ARBA00022741"/>
    </source>
</evidence>
<dbReference type="EMBL" id="KZ824310">
    <property type="protein sequence ID" value="RAL08758.1"/>
    <property type="molecule type" value="Genomic_DNA"/>
</dbReference>
<dbReference type="SMART" id="SM00490">
    <property type="entry name" value="HELICc"/>
    <property type="match status" value="1"/>
</dbReference>
<sequence length="555" mass="59428">MQSVVNSADDSGATYASLAGKLDASLLKAVEVMGFENMTAVQHEVLQALQPDWRNDCLVQAKTGTGKTVAFLLPALHNLLRGEVQVPKGDVAVLIITPTRELAQQIAQSCNALTSQLTGGNKIECHTAVGGTAKEATLNKFMKGDPKVLVATPGRLEDYLSDGAVAKRLQNVRTIVLDEADTMLEVGFLGAVKNILAKLPSKAQAGWQGMCFSATLPEKVKEVVNVVLKDGYHHISTVDPNETPTHERVPQFSLTVRGVEDTFTGLLALLSEEIADSTGSKKIIVFGATAHLVGLMSDTVGQALKGVPVSRIHSRLSQAARTRTVQEFREAKQGVLFASDVVGRGLDFPNVDLVIQVGAPPAAAQYVHRVGRTGRAGNDGRAVILLHSLEAGWPGANPEFRIQPHPRSKEILARAADPSTQDQMRVTMRSASQELVGRAYQSYIGYLFGLPKLLKMMGTNRPGVVQLANAMAIKGMYLEQQPALTMNLVSKLDLKGVPGVIVTANRPRPVKGPKGPKEPKTAPPAPKPAAAKKPKSKKVIQKGPTKVLKPEWGLI</sequence>
<dbReference type="SMART" id="SM00487">
    <property type="entry name" value="DEXDc"/>
    <property type="match status" value="1"/>
</dbReference>
<evidence type="ECO:0000256" key="4">
    <source>
        <dbReference type="ARBA" id="ARBA00022884"/>
    </source>
</evidence>
<name>A0A395HPH2_ASPHC</name>
<dbReference type="PROSITE" id="PS51194">
    <property type="entry name" value="HELICASE_CTER"/>
    <property type="match status" value="1"/>
</dbReference>
<evidence type="ECO:0000259" key="8">
    <source>
        <dbReference type="PROSITE" id="PS51192"/>
    </source>
</evidence>
<evidence type="ECO:0000256" key="7">
    <source>
        <dbReference type="SAM" id="MobiDB-lite"/>
    </source>
</evidence>
<dbReference type="RefSeq" id="XP_025547912.1">
    <property type="nucleotide sequence ID" value="XM_025692052.1"/>
</dbReference>
<dbReference type="GO" id="GO:0003723">
    <property type="term" value="F:RNA binding"/>
    <property type="evidence" value="ECO:0007669"/>
    <property type="project" value="UniProtKB-UniRule"/>
</dbReference>
<organism evidence="10 11">
    <name type="scientific">Aspergillus homomorphus (strain CBS 101889)</name>
    <dbReference type="NCBI Taxonomy" id="1450537"/>
    <lineage>
        <taxon>Eukaryota</taxon>
        <taxon>Fungi</taxon>
        <taxon>Dikarya</taxon>
        <taxon>Ascomycota</taxon>
        <taxon>Pezizomycotina</taxon>
        <taxon>Eurotiomycetes</taxon>
        <taxon>Eurotiomycetidae</taxon>
        <taxon>Eurotiales</taxon>
        <taxon>Aspergillaceae</taxon>
        <taxon>Aspergillus</taxon>
        <taxon>Aspergillus subgen. Circumdati</taxon>
    </lineage>
</organism>
<evidence type="ECO:0000313" key="11">
    <source>
        <dbReference type="Proteomes" id="UP000248961"/>
    </source>
</evidence>
<reference evidence="10 11" key="1">
    <citation type="submission" date="2018-02" db="EMBL/GenBank/DDBJ databases">
        <title>The genomes of Aspergillus section Nigri reveals drivers in fungal speciation.</title>
        <authorList>
            <consortium name="DOE Joint Genome Institute"/>
            <person name="Vesth T.C."/>
            <person name="Nybo J."/>
            <person name="Theobald S."/>
            <person name="Brandl J."/>
            <person name="Frisvad J.C."/>
            <person name="Nielsen K.F."/>
            <person name="Lyhne E.K."/>
            <person name="Kogle M.E."/>
            <person name="Kuo A."/>
            <person name="Riley R."/>
            <person name="Clum A."/>
            <person name="Nolan M."/>
            <person name="Lipzen A."/>
            <person name="Salamov A."/>
            <person name="Henrissat B."/>
            <person name="Wiebenga A."/>
            <person name="De vries R.P."/>
            <person name="Grigoriev I.V."/>
            <person name="Mortensen U.H."/>
            <person name="Andersen M.R."/>
            <person name="Baker S.E."/>
        </authorList>
    </citation>
    <scope>NUCLEOTIDE SEQUENCE [LARGE SCALE GENOMIC DNA]</scope>
    <source>
        <strain evidence="10 11">CBS 101889</strain>
    </source>
</reference>
<dbReference type="InterPro" id="IPR027417">
    <property type="entry name" value="P-loop_NTPase"/>
</dbReference>
<dbReference type="VEuPathDB" id="FungiDB:BO97DRAFT_353372"/>
<comment type="domain">
    <text evidence="6">The Q motif is unique to and characteristic of the DEAD box family of RNA helicases and controls ATP binding and hydrolysis.</text>
</comment>
<proteinExistence type="inferred from homology"/>
<dbReference type="Pfam" id="PF00271">
    <property type="entry name" value="Helicase_C"/>
    <property type="match status" value="1"/>
</dbReference>
<dbReference type="InterPro" id="IPR014001">
    <property type="entry name" value="Helicase_ATP-bd"/>
</dbReference>
<dbReference type="InterPro" id="IPR001650">
    <property type="entry name" value="Helicase_C-like"/>
</dbReference>